<dbReference type="Pfam" id="PF01657">
    <property type="entry name" value="Stress-antifung"/>
    <property type="match status" value="2"/>
</dbReference>
<evidence type="ECO:0000256" key="5">
    <source>
        <dbReference type="ARBA" id="ARBA00022692"/>
    </source>
</evidence>
<keyword evidence="6 14" id="KW-0732">Signal</keyword>
<feature type="domain" description="Gnk2-homologous" evidence="15">
    <location>
        <begin position="143"/>
        <end position="243"/>
    </location>
</feature>
<keyword evidence="8" id="KW-0965">Cell junction</keyword>
<accession>A0A7I8KWF6</accession>
<keyword evidence="17" id="KW-1185">Reference proteome</keyword>
<evidence type="ECO:0000313" key="17">
    <source>
        <dbReference type="Proteomes" id="UP000663760"/>
    </source>
</evidence>
<dbReference type="InterPro" id="IPR051378">
    <property type="entry name" value="Cell2Cell_Antifungal"/>
</dbReference>
<dbReference type="PANTHER" id="PTHR32080">
    <property type="entry name" value="ANTIFUNGAL PROTEIN GINKBILOBIN-2-LIKE"/>
    <property type="match status" value="1"/>
</dbReference>
<keyword evidence="3" id="KW-1003">Cell membrane</keyword>
<comment type="similarity">
    <text evidence="13">Belongs to the cysteine-rich repeat secretory protein family. Plasmodesmata-located proteins (PDLD) subfamily.</text>
</comment>
<protein>
    <recommendedName>
        <fullName evidence="15">Gnk2-homologous domain-containing protein</fullName>
    </recommendedName>
</protein>
<evidence type="ECO:0000256" key="1">
    <source>
        <dbReference type="ARBA" id="ARBA00004251"/>
    </source>
</evidence>
<evidence type="ECO:0000256" key="8">
    <source>
        <dbReference type="ARBA" id="ARBA00022949"/>
    </source>
</evidence>
<keyword evidence="9" id="KW-1133">Transmembrane helix</keyword>
<dbReference type="GO" id="GO:0009506">
    <property type="term" value="C:plasmodesma"/>
    <property type="evidence" value="ECO:0007669"/>
    <property type="project" value="UniProtKB-SubCell"/>
</dbReference>
<evidence type="ECO:0000256" key="12">
    <source>
        <dbReference type="ARBA" id="ARBA00024184"/>
    </source>
</evidence>
<keyword evidence="5" id="KW-0812">Transmembrane</keyword>
<dbReference type="PANTHER" id="PTHR32080:SF3">
    <property type="entry name" value="PLASMODESMATA-LOCATED PROTEIN 7"/>
    <property type="match status" value="1"/>
</dbReference>
<dbReference type="Gene3D" id="3.30.430.20">
    <property type="entry name" value="Gnk2 domain, C-X8-C-X2-C motif"/>
    <property type="match status" value="2"/>
</dbReference>
<evidence type="ECO:0000256" key="3">
    <source>
        <dbReference type="ARBA" id="ARBA00022475"/>
    </source>
</evidence>
<feature type="signal peptide" evidence="14">
    <location>
        <begin position="1"/>
        <end position="31"/>
    </location>
</feature>
<keyword evidence="2" id="KW-0813">Transport</keyword>
<keyword evidence="11" id="KW-1015">Disulfide bond</keyword>
<dbReference type="OrthoDB" id="1097929at2759"/>
<feature type="domain" description="Gnk2-homologous" evidence="15">
    <location>
        <begin position="35"/>
        <end position="139"/>
    </location>
</feature>
<dbReference type="InterPro" id="IPR038408">
    <property type="entry name" value="GNK2_sf"/>
</dbReference>
<proteinExistence type="inferred from homology"/>
<dbReference type="AlphaFoldDB" id="A0A7I8KWF6"/>
<evidence type="ECO:0000256" key="13">
    <source>
        <dbReference type="ARBA" id="ARBA00038393"/>
    </source>
</evidence>
<name>A0A7I8KWF6_SPIIN</name>
<evidence type="ECO:0000259" key="15">
    <source>
        <dbReference type="PROSITE" id="PS51473"/>
    </source>
</evidence>
<evidence type="ECO:0000313" key="16">
    <source>
        <dbReference type="EMBL" id="CAA7401398.1"/>
    </source>
</evidence>
<keyword evidence="4" id="KW-0945">Host-virus interaction</keyword>
<evidence type="ECO:0000256" key="6">
    <source>
        <dbReference type="ARBA" id="ARBA00022729"/>
    </source>
</evidence>
<evidence type="ECO:0000256" key="11">
    <source>
        <dbReference type="ARBA" id="ARBA00023157"/>
    </source>
</evidence>
<dbReference type="InterPro" id="IPR002902">
    <property type="entry name" value="GNK2"/>
</dbReference>
<dbReference type="PROSITE" id="PS51473">
    <property type="entry name" value="GNK2"/>
    <property type="match status" value="2"/>
</dbReference>
<keyword evidence="7" id="KW-0677">Repeat</keyword>
<evidence type="ECO:0000256" key="2">
    <source>
        <dbReference type="ARBA" id="ARBA00022448"/>
    </source>
</evidence>
<evidence type="ECO:0000256" key="4">
    <source>
        <dbReference type="ARBA" id="ARBA00022581"/>
    </source>
</evidence>
<sequence>MSGVSSPPMIRSFSSSLFFLLLLTCLRHSLADDIGSFVYAGCTSTKYLPGTPYQYNLNSLFSTLANAAGFTPFANFTSSFASPPAAVTGLYQCRGDISIPDCQTCVRSGIPRLSSLCSAAYGGALQLQGCYLRYGNESFLGQSDKSIAYQKCGPGAGSGNYGDLIGMRDSVLAAINVGAGGPYRVARAGYVEGMAQCVGDLSAIQCGGCLADAINALRSACGLAVSGEVYLAKCYAKYWSKGGYGSPSSHGKQFSGDALWFHSLLFLSFRFSW</sequence>
<evidence type="ECO:0000256" key="14">
    <source>
        <dbReference type="SAM" id="SignalP"/>
    </source>
</evidence>
<dbReference type="FunFam" id="3.30.430.20:FF:000001">
    <property type="entry name" value="cysteine-rich repeat secretory protein 3"/>
    <property type="match status" value="1"/>
</dbReference>
<comment type="subcellular location">
    <subcellularLocation>
        <location evidence="12">Cell junction</location>
        <location evidence="12">Plasmodesma</location>
    </subcellularLocation>
    <subcellularLocation>
        <location evidence="1">Cell membrane</location>
        <topology evidence="1">Single-pass type I membrane protein</topology>
    </subcellularLocation>
</comment>
<dbReference type="GO" id="GO:0005886">
    <property type="term" value="C:plasma membrane"/>
    <property type="evidence" value="ECO:0007669"/>
    <property type="project" value="UniProtKB-SubCell"/>
</dbReference>
<dbReference type="Proteomes" id="UP000663760">
    <property type="component" value="Chromosome 9"/>
</dbReference>
<evidence type="ECO:0000256" key="10">
    <source>
        <dbReference type="ARBA" id="ARBA00023136"/>
    </source>
</evidence>
<reference evidence="16" key="1">
    <citation type="submission" date="2020-02" db="EMBL/GenBank/DDBJ databases">
        <authorList>
            <person name="Scholz U."/>
            <person name="Mascher M."/>
            <person name="Fiebig A."/>
        </authorList>
    </citation>
    <scope>NUCLEOTIDE SEQUENCE</scope>
</reference>
<dbReference type="EMBL" id="LR746272">
    <property type="protein sequence ID" value="CAA7401398.1"/>
    <property type="molecule type" value="Genomic_DNA"/>
</dbReference>
<keyword evidence="10" id="KW-0472">Membrane</keyword>
<feature type="chain" id="PRO_5029461088" description="Gnk2-homologous domain-containing protein" evidence="14">
    <location>
        <begin position="32"/>
        <end position="273"/>
    </location>
</feature>
<dbReference type="CDD" id="cd23509">
    <property type="entry name" value="Gnk2-like"/>
    <property type="match status" value="2"/>
</dbReference>
<evidence type="ECO:0000256" key="7">
    <source>
        <dbReference type="ARBA" id="ARBA00022737"/>
    </source>
</evidence>
<organism evidence="16 17">
    <name type="scientific">Spirodela intermedia</name>
    <name type="common">Intermediate duckweed</name>
    <dbReference type="NCBI Taxonomy" id="51605"/>
    <lineage>
        <taxon>Eukaryota</taxon>
        <taxon>Viridiplantae</taxon>
        <taxon>Streptophyta</taxon>
        <taxon>Embryophyta</taxon>
        <taxon>Tracheophyta</taxon>
        <taxon>Spermatophyta</taxon>
        <taxon>Magnoliopsida</taxon>
        <taxon>Liliopsida</taxon>
        <taxon>Araceae</taxon>
        <taxon>Lemnoideae</taxon>
        <taxon>Spirodela</taxon>
    </lineage>
</organism>
<evidence type="ECO:0000256" key="9">
    <source>
        <dbReference type="ARBA" id="ARBA00022989"/>
    </source>
</evidence>
<gene>
    <name evidence="16" type="ORF">SI8410_09012076</name>
</gene>